<accession>A0A1H0ALL1</accession>
<dbReference type="EMBL" id="FNIL01000001">
    <property type="protein sequence ID" value="SDN34289.1"/>
    <property type="molecule type" value="Genomic_DNA"/>
</dbReference>
<dbReference type="RefSeq" id="WP_090840309.1">
    <property type="nucleotide sequence ID" value="NZ_FNIL01000001.1"/>
</dbReference>
<protein>
    <submittedName>
        <fullName evidence="1">Uncharacterized protein</fullName>
    </submittedName>
</protein>
<sequence length="202" mass="24092">MQKIPSLKDDYADVEERLIHFIEMMSHADINSAWHHFAFLAEDRSSTFYEEGYLKKSRKFQVYYKDKLSYEGYLCWCYPHKKNGKWHAEISVRFDKIRKGNSLDLTEKYFQLDINLLDFLNESREELHIDVIELPESLSDYDQKRMNIILEKWGLQSRTVINFDKVDYSQLEVFVQHLISTAILVQAGYRREKVPYSKASLS</sequence>
<dbReference type="Proteomes" id="UP000198778">
    <property type="component" value="Unassembled WGS sequence"/>
</dbReference>
<proteinExistence type="predicted"/>
<reference evidence="2" key="1">
    <citation type="submission" date="2016-10" db="EMBL/GenBank/DDBJ databases">
        <authorList>
            <person name="Varghese N."/>
            <person name="Submissions S."/>
        </authorList>
    </citation>
    <scope>NUCLEOTIDE SEQUENCE [LARGE SCALE GENOMIC DNA]</scope>
    <source>
        <strain evidence="2">CGMCC 1.10369</strain>
    </source>
</reference>
<evidence type="ECO:0000313" key="1">
    <source>
        <dbReference type="EMBL" id="SDN34289.1"/>
    </source>
</evidence>
<gene>
    <name evidence="1" type="ORF">SAMN04488053_101535</name>
</gene>
<dbReference type="OrthoDB" id="2965876at2"/>
<name>A0A1H0ALL1_9BACI</name>
<keyword evidence="2" id="KW-1185">Reference proteome</keyword>
<dbReference type="AlphaFoldDB" id="A0A1H0ALL1"/>
<evidence type="ECO:0000313" key="2">
    <source>
        <dbReference type="Proteomes" id="UP000198778"/>
    </source>
</evidence>
<organism evidence="1 2">
    <name type="scientific">Alkalicoccus daliensis</name>
    <dbReference type="NCBI Taxonomy" id="745820"/>
    <lineage>
        <taxon>Bacteria</taxon>
        <taxon>Bacillati</taxon>
        <taxon>Bacillota</taxon>
        <taxon>Bacilli</taxon>
        <taxon>Bacillales</taxon>
        <taxon>Bacillaceae</taxon>
        <taxon>Alkalicoccus</taxon>
    </lineage>
</organism>